<dbReference type="InterPro" id="IPR013320">
    <property type="entry name" value="ConA-like_dom_sf"/>
</dbReference>
<evidence type="ECO:0000256" key="1">
    <source>
        <dbReference type="SAM" id="SignalP"/>
    </source>
</evidence>
<dbReference type="Proteomes" id="UP000586827">
    <property type="component" value="Unassembled WGS sequence"/>
</dbReference>
<dbReference type="Pfam" id="PF01828">
    <property type="entry name" value="Peptidase_A4"/>
    <property type="match status" value="2"/>
</dbReference>
<gene>
    <name evidence="2" type="ORF">HLB23_21930</name>
</gene>
<protein>
    <submittedName>
        <fullName evidence="2">Uncharacterized protein</fullName>
    </submittedName>
</protein>
<dbReference type="RefSeq" id="WP_084521806.1">
    <property type="nucleotide sequence ID" value="NZ_JABELX010000008.1"/>
</dbReference>
<dbReference type="EMBL" id="JABELX010000008">
    <property type="protein sequence ID" value="NNH72484.1"/>
    <property type="molecule type" value="Genomic_DNA"/>
</dbReference>
<dbReference type="CDD" id="cd13426">
    <property type="entry name" value="Peptidase_G1"/>
    <property type="match status" value="1"/>
</dbReference>
<accession>A0A849C1J7</accession>
<reference evidence="2 3" key="1">
    <citation type="submission" date="2020-05" db="EMBL/GenBank/DDBJ databases">
        <title>MicrobeNet Type strains.</title>
        <authorList>
            <person name="Nicholson A.C."/>
        </authorList>
    </citation>
    <scope>NUCLEOTIDE SEQUENCE [LARGE SCALE GENOMIC DNA]</scope>
    <source>
        <strain evidence="2 3">JCM 3224</strain>
    </source>
</reference>
<dbReference type="GO" id="GO:0006508">
    <property type="term" value="P:proteolysis"/>
    <property type="evidence" value="ECO:0007669"/>
    <property type="project" value="InterPro"/>
</dbReference>
<keyword evidence="3" id="KW-1185">Reference proteome</keyword>
<evidence type="ECO:0000313" key="3">
    <source>
        <dbReference type="Proteomes" id="UP000586827"/>
    </source>
</evidence>
<dbReference type="Gene3D" id="2.60.120.700">
    <property type="entry name" value="Peptidase G1"/>
    <property type="match status" value="1"/>
</dbReference>
<comment type="caution">
    <text evidence="2">The sequence shown here is derived from an EMBL/GenBank/DDBJ whole genome shotgun (WGS) entry which is preliminary data.</text>
</comment>
<dbReference type="SUPFAM" id="SSF49899">
    <property type="entry name" value="Concanavalin A-like lectins/glucanases"/>
    <property type="match status" value="1"/>
</dbReference>
<sequence length="293" mass="30669">MKLLSGKSALARCCAAAVLAMSSASVLGAGDAAANERVRLGNWAGYVVKGNFGKVAATWEHPTITCTNPGVVQRVVPWVGLNGTLDGAGALALPLMQTGVESICVSWAAVYAARPGLQLQDAAADLTFSAPLLSSVLMTASSKVGNALGGAADGLCSTGAFIDDCATEWSTDAWWEAYPEPPYFYDDVTTDPGDIMRSTVEYDGARYTMTLENRTRNWTRATTIESAVPARTAEIIVEGLLDSALPGFSPITFTDIEIDGKPLSAWPTEAVGIAAANRVLVPGPIRDSSFTLS</sequence>
<dbReference type="AlphaFoldDB" id="A0A849C1J7"/>
<feature type="chain" id="PRO_5038480592" evidence="1">
    <location>
        <begin position="29"/>
        <end position="293"/>
    </location>
</feature>
<feature type="signal peptide" evidence="1">
    <location>
        <begin position="1"/>
        <end position="28"/>
    </location>
</feature>
<dbReference type="GO" id="GO:0070007">
    <property type="term" value="F:glutamic-type endopeptidase activity"/>
    <property type="evidence" value="ECO:0007669"/>
    <property type="project" value="InterPro"/>
</dbReference>
<organism evidence="2 3">
    <name type="scientific">Nocardia uniformis</name>
    <dbReference type="NCBI Taxonomy" id="53432"/>
    <lineage>
        <taxon>Bacteria</taxon>
        <taxon>Bacillati</taxon>
        <taxon>Actinomycetota</taxon>
        <taxon>Actinomycetes</taxon>
        <taxon>Mycobacteriales</taxon>
        <taxon>Nocardiaceae</taxon>
        <taxon>Nocardia</taxon>
    </lineage>
</organism>
<proteinExistence type="predicted"/>
<dbReference type="InterPro" id="IPR038656">
    <property type="entry name" value="Peptidase_G1_sf"/>
</dbReference>
<name>A0A849C1J7_9NOCA</name>
<keyword evidence="1" id="KW-0732">Signal</keyword>
<dbReference type="InterPro" id="IPR000250">
    <property type="entry name" value="Peptidase_G1"/>
</dbReference>
<evidence type="ECO:0000313" key="2">
    <source>
        <dbReference type="EMBL" id="NNH72484.1"/>
    </source>
</evidence>